<sequence length="62" mass="7217">MSQIDKNQEYEEDGSKFAVYETELPPEYIALVKEYGSEAFDDLTDHLTEEEKETLENKNVGR</sequence>
<gene>
    <name evidence="2" type="ORF">JHL22_12865</name>
</gene>
<proteinExistence type="predicted"/>
<dbReference type="Proteomes" id="UP000635316">
    <property type="component" value="Unassembled WGS sequence"/>
</dbReference>
<evidence type="ECO:0000313" key="3">
    <source>
        <dbReference type="Proteomes" id="UP000635316"/>
    </source>
</evidence>
<evidence type="ECO:0000313" key="2">
    <source>
        <dbReference type="EMBL" id="MBK1782105.1"/>
    </source>
</evidence>
<dbReference type="RefSeq" id="WP_200238209.1">
    <property type="nucleotide sequence ID" value="NZ_JAENGP010000015.1"/>
</dbReference>
<dbReference type="EMBL" id="JAENGP010000015">
    <property type="protein sequence ID" value="MBK1782105.1"/>
    <property type="molecule type" value="Genomic_DNA"/>
</dbReference>
<keyword evidence="3" id="KW-1185">Reference proteome</keyword>
<reference evidence="2 3" key="1">
    <citation type="submission" date="2020-12" db="EMBL/GenBank/DDBJ databases">
        <authorList>
            <person name="Lu T."/>
            <person name="Wang Q."/>
            <person name="Han X."/>
        </authorList>
    </citation>
    <scope>NUCLEOTIDE SEQUENCE [LARGE SCALE GENOMIC DNA]</scope>
    <source>
        <strain evidence="2 3">WQ 585</strain>
    </source>
</reference>
<organism evidence="2 3">
    <name type="scientific">Advenella mandrilli</name>
    <dbReference type="NCBI Taxonomy" id="2800330"/>
    <lineage>
        <taxon>Bacteria</taxon>
        <taxon>Pseudomonadati</taxon>
        <taxon>Pseudomonadota</taxon>
        <taxon>Betaproteobacteria</taxon>
        <taxon>Burkholderiales</taxon>
        <taxon>Alcaligenaceae</taxon>
    </lineage>
</organism>
<comment type="caution">
    <text evidence="2">The sequence shown here is derived from an EMBL/GenBank/DDBJ whole genome shotgun (WGS) entry which is preliminary data.</text>
</comment>
<feature type="region of interest" description="Disordered" evidence="1">
    <location>
        <begin position="42"/>
        <end position="62"/>
    </location>
</feature>
<accession>A0ABS1EGG9</accession>
<evidence type="ECO:0000256" key="1">
    <source>
        <dbReference type="SAM" id="MobiDB-lite"/>
    </source>
</evidence>
<protein>
    <submittedName>
        <fullName evidence="2">Uncharacterized protein</fullName>
    </submittedName>
</protein>
<name>A0ABS1EGG9_9BURK</name>